<name>A0ABD1X827_9LAMI</name>
<protein>
    <submittedName>
        <fullName evidence="1">Uncharacterized protein</fullName>
    </submittedName>
</protein>
<sequence length="101" mass="11327">MQKPSCESCCYNATVAVRPARPSVVYSSEDDSSSPFGNPWRNSCSLWFFQSKTSVGFQLQSLSLLAGCVRLPRLDFWAELFKVESEAAARRLECSARPRAR</sequence>
<dbReference type="EMBL" id="JBFOLJ010000001">
    <property type="protein sequence ID" value="KAL2558097.1"/>
    <property type="molecule type" value="Genomic_DNA"/>
</dbReference>
<proteinExistence type="predicted"/>
<gene>
    <name evidence="1" type="ORF">Fot_02836</name>
</gene>
<organism evidence="1 2">
    <name type="scientific">Forsythia ovata</name>
    <dbReference type="NCBI Taxonomy" id="205694"/>
    <lineage>
        <taxon>Eukaryota</taxon>
        <taxon>Viridiplantae</taxon>
        <taxon>Streptophyta</taxon>
        <taxon>Embryophyta</taxon>
        <taxon>Tracheophyta</taxon>
        <taxon>Spermatophyta</taxon>
        <taxon>Magnoliopsida</taxon>
        <taxon>eudicotyledons</taxon>
        <taxon>Gunneridae</taxon>
        <taxon>Pentapetalae</taxon>
        <taxon>asterids</taxon>
        <taxon>lamiids</taxon>
        <taxon>Lamiales</taxon>
        <taxon>Oleaceae</taxon>
        <taxon>Forsythieae</taxon>
        <taxon>Forsythia</taxon>
    </lineage>
</organism>
<comment type="caution">
    <text evidence="1">The sequence shown here is derived from an EMBL/GenBank/DDBJ whole genome shotgun (WGS) entry which is preliminary data.</text>
</comment>
<evidence type="ECO:0000313" key="1">
    <source>
        <dbReference type="EMBL" id="KAL2558097.1"/>
    </source>
</evidence>
<keyword evidence="2" id="KW-1185">Reference proteome</keyword>
<reference evidence="2" key="1">
    <citation type="submission" date="2024-07" db="EMBL/GenBank/DDBJ databases">
        <title>Two chromosome-level genome assemblies of Korean endemic species Abeliophyllum distichum and Forsythia ovata (Oleaceae).</title>
        <authorList>
            <person name="Jang H."/>
        </authorList>
    </citation>
    <scope>NUCLEOTIDE SEQUENCE [LARGE SCALE GENOMIC DNA]</scope>
</reference>
<evidence type="ECO:0000313" key="2">
    <source>
        <dbReference type="Proteomes" id="UP001604277"/>
    </source>
</evidence>
<accession>A0ABD1X827</accession>
<dbReference type="Proteomes" id="UP001604277">
    <property type="component" value="Unassembled WGS sequence"/>
</dbReference>
<dbReference type="AlphaFoldDB" id="A0ABD1X827"/>